<sequence length="333" mass="36991">MIGTVNGDWASLTVANAGLARHEVRTVFQLGGLGLIPDDVDWRNLPAEPGRALAAYEHKLLFLDGPSDPLRLRYVPFDHDSGLPWSWHREEVRFVSSRIGYLPRGFRDEFETAQKFAVLGGGESDHEDRRVDDRDVEALGRGYADVLFTCLPPFERPSATDLNDKDAPSQAEVHRAFLAVRPRLLLATGSAFGAKTLAYATGLRTCRLVAAILNTETLDLEFIDDRGTRVEAPDDVTDLATQTTGRWLLRTQSSQHVVDLDRGTWERIPGSGAHRYDAPNTGLLRTFEDCAVGKSAFITTRSTDLLVDYYWARTSLILSIDRLAHGEGVDDVR</sequence>
<dbReference type="KEGG" id="agm:DCE93_01280"/>
<protein>
    <submittedName>
        <fullName evidence="1">Uncharacterized protein</fullName>
    </submittedName>
</protein>
<dbReference type="AlphaFoldDB" id="A0A2S0WT51"/>
<name>A0A2S0WT51_9MICO</name>
<organism evidence="1 2">
    <name type="scientific">Agromyces badenianii</name>
    <dbReference type="NCBI Taxonomy" id="2080742"/>
    <lineage>
        <taxon>Bacteria</taxon>
        <taxon>Bacillati</taxon>
        <taxon>Actinomycetota</taxon>
        <taxon>Actinomycetes</taxon>
        <taxon>Micrococcales</taxon>
        <taxon>Microbacteriaceae</taxon>
        <taxon>Agromyces</taxon>
    </lineage>
</organism>
<dbReference type="EMBL" id="CP028913">
    <property type="protein sequence ID" value="AWB94470.1"/>
    <property type="molecule type" value="Genomic_DNA"/>
</dbReference>
<reference evidence="1 2" key="1">
    <citation type="submission" date="2018-04" db="EMBL/GenBank/DDBJ databases">
        <authorList>
            <person name="Li J."/>
        </authorList>
    </citation>
    <scope>NUCLEOTIDE SEQUENCE [LARGE SCALE GENOMIC DNA]</scope>
    <source>
        <strain evidence="2">30A</strain>
    </source>
</reference>
<gene>
    <name evidence="1" type="ORF">DCE93_01280</name>
</gene>
<dbReference type="Proteomes" id="UP000244729">
    <property type="component" value="Chromosome"/>
</dbReference>
<keyword evidence="2" id="KW-1185">Reference proteome</keyword>
<accession>A0A2S0WT51</accession>
<evidence type="ECO:0000313" key="1">
    <source>
        <dbReference type="EMBL" id="AWB94470.1"/>
    </source>
</evidence>
<evidence type="ECO:0000313" key="2">
    <source>
        <dbReference type="Proteomes" id="UP000244729"/>
    </source>
</evidence>
<proteinExistence type="predicted"/>